<dbReference type="GO" id="GO:0005524">
    <property type="term" value="F:ATP binding"/>
    <property type="evidence" value="ECO:0007669"/>
    <property type="project" value="UniProtKB-KW"/>
</dbReference>
<reference evidence="7 8" key="1">
    <citation type="submission" date="2019-12" db="EMBL/GenBank/DDBJ databases">
        <title>Rhizobium genotypes associated with high levels of biological nitrogen fixation by grain legumes in a temperate-maritime cropping system.</title>
        <authorList>
            <person name="Maluk M."/>
            <person name="Francesc Ferrando Molina F."/>
            <person name="Lopez Del Egido L."/>
            <person name="Lafos M."/>
            <person name="Langarica-Fuentes A."/>
            <person name="Gebre Yohannes G."/>
            <person name="Young M.W."/>
            <person name="Martin P."/>
            <person name="Gantlett R."/>
            <person name="Kenicer G."/>
            <person name="Hawes C."/>
            <person name="Begg G.S."/>
            <person name="Quilliam R.S."/>
            <person name="Squire G.R."/>
            <person name="Poole P.S."/>
            <person name="Young P.W."/>
            <person name="Iannetta P.M."/>
            <person name="James E.K."/>
        </authorList>
    </citation>
    <scope>NUCLEOTIDE SEQUENCE [LARGE SCALE GENOMIC DNA]</scope>
    <source>
        <strain evidence="7 8">JHI1118</strain>
    </source>
</reference>
<evidence type="ECO:0000313" key="8">
    <source>
        <dbReference type="Proteomes" id="UP000483035"/>
    </source>
</evidence>
<comment type="similarity">
    <text evidence="1">Belongs to the ABC transporter superfamily.</text>
</comment>
<evidence type="ECO:0000256" key="2">
    <source>
        <dbReference type="ARBA" id="ARBA00022448"/>
    </source>
</evidence>
<evidence type="ECO:0000313" key="7">
    <source>
        <dbReference type="EMBL" id="NEI73488.1"/>
    </source>
</evidence>
<gene>
    <name evidence="7" type="ORF">GR212_28445</name>
</gene>
<keyword evidence="5" id="KW-0029">Amino-acid transport</keyword>
<keyword evidence="2" id="KW-0813">Transport</keyword>
<evidence type="ECO:0000259" key="6">
    <source>
        <dbReference type="PROSITE" id="PS50893"/>
    </source>
</evidence>
<dbReference type="GO" id="GO:0015658">
    <property type="term" value="F:branched-chain amino acid transmembrane transporter activity"/>
    <property type="evidence" value="ECO:0007669"/>
    <property type="project" value="TreeGrafter"/>
</dbReference>
<evidence type="ECO:0000256" key="5">
    <source>
        <dbReference type="ARBA" id="ARBA00022970"/>
    </source>
</evidence>
<evidence type="ECO:0000256" key="3">
    <source>
        <dbReference type="ARBA" id="ARBA00022741"/>
    </source>
</evidence>
<evidence type="ECO:0000256" key="4">
    <source>
        <dbReference type="ARBA" id="ARBA00022840"/>
    </source>
</evidence>
<dbReference type="InterPro" id="IPR027417">
    <property type="entry name" value="P-loop_NTPase"/>
</dbReference>
<dbReference type="CDD" id="cd03224">
    <property type="entry name" value="ABC_TM1139_LivF_branched"/>
    <property type="match status" value="1"/>
</dbReference>
<dbReference type="InterPro" id="IPR003439">
    <property type="entry name" value="ABC_transporter-like_ATP-bd"/>
</dbReference>
<protein>
    <submittedName>
        <fullName evidence="7">ATP-binding cassette domain-containing protein</fullName>
    </submittedName>
</protein>
<dbReference type="InterPro" id="IPR003593">
    <property type="entry name" value="AAA+_ATPase"/>
</dbReference>
<proteinExistence type="inferred from homology"/>
<dbReference type="Proteomes" id="UP000483035">
    <property type="component" value="Unassembled WGS sequence"/>
</dbReference>
<keyword evidence="3" id="KW-0547">Nucleotide-binding</keyword>
<dbReference type="AlphaFoldDB" id="A0A6L9UFV7"/>
<organism evidence="7 8">
    <name type="scientific">Rhizobium lusitanum</name>
    <dbReference type="NCBI Taxonomy" id="293958"/>
    <lineage>
        <taxon>Bacteria</taxon>
        <taxon>Pseudomonadati</taxon>
        <taxon>Pseudomonadota</taxon>
        <taxon>Alphaproteobacteria</taxon>
        <taxon>Hyphomicrobiales</taxon>
        <taxon>Rhizobiaceae</taxon>
        <taxon>Rhizobium/Agrobacterium group</taxon>
        <taxon>Rhizobium</taxon>
    </lineage>
</organism>
<feature type="domain" description="ABC transporter" evidence="6">
    <location>
        <begin position="9"/>
        <end position="241"/>
    </location>
</feature>
<dbReference type="Pfam" id="PF00005">
    <property type="entry name" value="ABC_tran"/>
    <property type="match status" value="1"/>
</dbReference>
<keyword evidence="4 7" id="KW-0067">ATP-binding</keyword>
<evidence type="ECO:0000256" key="1">
    <source>
        <dbReference type="ARBA" id="ARBA00005417"/>
    </source>
</evidence>
<dbReference type="InterPro" id="IPR052156">
    <property type="entry name" value="BCAA_Transport_ATP-bd_LivF"/>
</dbReference>
<dbReference type="SUPFAM" id="SSF52540">
    <property type="entry name" value="P-loop containing nucleoside triphosphate hydrolases"/>
    <property type="match status" value="1"/>
</dbReference>
<accession>A0A6L9UFV7</accession>
<dbReference type="SMART" id="SM00382">
    <property type="entry name" value="AAA"/>
    <property type="match status" value="1"/>
</dbReference>
<dbReference type="RefSeq" id="WP_163991862.1">
    <property type="nucleotide sequence ID" value="NZ_WUEY01000019.1"/>
</dbReference>
<comment type="caution">
    <text evidence="7">The sequence shown here is derived from an EMBL/GenBank/DDBJ whole genome shotgun (WGS) entry which is preliminary data.</text>
</comment>
<dbReference type="GO" id="GO:0016887">
    <property type="term" value="F:ATP hydrolysis activity"/>
    <property type="evidence" value="ECO:0007669"/>
    <property type="project" value="InterPro"/>
</dbReference>
<sequence>MTATSSPLLAIEDLFVRYGRIAALSGVRLHVDEGEVVSIVGPNGAGKSSLLGAIAGLVQPAGGSITFAGEPITPRGLERTVRRGIALVPEGRHVFGGLSVLENLTLGATVRSDHNQVKAEIARFFDIFPILGERRNEAAGRLSGGEQQMLVIARALLAKPRLLMLDEPSLGLAPKVTDRVYELLAEIRAQGVTILVVEQNAPRALKAADRTYVLNGGRVRLAGASAALAADPDFEAAYFGLRTEAAR</sequence>
<dbReference type="PANTHER" id="PTHR43820">
    <property type="entry name" value="HIGH-AFFINITY BRANCHED-CHAIN AMINO ACID TRANSPORT ATP-BINDING PROTEIN LIVF"/>
    <property type="match status" value="1"/>
</dbReference>
<dbReference type="Gene3D" id="3.40.50.300">
    <property type="entry name" value="P-loop containing nucleotide triphosphate hydrolases"/>
    <property type="match status" value="1"/>
</dbReference>
<dbReference type="PROSITE" id="PS50893">
    <property type="entry name" value="ABC_TRANSPORTER_2"/>
    <property type="match status" value="1"/>
</dbReference>
<dbReference type="EMBL" id="WUEY01000019">
    <property type="protein sequence ID" value="NEI73488.1"/>
    <property type="molecule type" value="Genomic_DNA"/>
</dbReference>
<name>A0A6L9UFV7_9HYPH</name>
<dbReference type="GO" id="GO:0015807">
    <property type="term" value="P:L-amino acid transport"/>
    <property type="evidence" value="ECO:0007669"/>
    <property type="project" value="TreeGrafter"/>
</dbReference>
<dbReference type="PROSITE" id="PS00211">
    <property type="entry name" value="ABC_TRANSPORTER_1"/>
    <property type="match status" value="1"/>
</dbReference>
<dbReference type="PANTHER" id="PTHR43820:SF4">
    <property type="entry name" value="HIGH-AFFINITY BRANCHED-CHAIN AMINO ACID TRANSPORT ATP-BINDING PROTEIN LIVF"/>
    <property type="match status" value="1"/>
</dbReference>
<dbReference type="InterPro" id="IPR017871">
    <property type="entry name" value="ABC_transporter-like_CS"/>
</dbReference>